<gene>
    <name evidence="2" type="ORF">LCGC14_2574100</name>
</gene>
<evidence type="ECO:0000256" key="1">
    <source>
        <dbReference type="SAM" id="MobiDB-lite"/>
    </source>
</evidence>
<feature type="region of interest" description="Disordered" evidence="1">
    <location>
        <begin position="1"/>
        <end position="38"/>
    </location>
</feature>
<accession>A0A0F9CSL3</accession>
<name>A0A0F9CSL3_9ZZZZ</name>
<dbReference type="EMBL" id="LAZR01042811">
    <property type="protein sequence ID" value="KKL08616.1"/>
    <property type="molecule type" value="Genomic_DNA"/>
</dbReference>
<proteinExistence type="predicted"/>
<sequence length="38" mass="4273">VQEDGSVAWVDQNKSREAKAAKVETGKKMGGKRARRYH</sequence>
<comment type="caution">
    <text evidence="2">The sequence shown here is derived from an EMBL/GenBank/DDBJ whole genome shotgun (WGS) entry which is preliminary data.</text>
</comment>
<dbReference type="AlphaFoldDB" id="A0A0F9CSL3"/>
<organism evidence="2">
    <name type="scientific">marine sediment metagenome</name>
    <dbReference type="NCBI Taxonomy" id="412755"/>
    <lineage>
        <taxon>unclassified sequences</taxon>
        <taxon>metagenomes</taxon>
        <taxon>ecological metagenomes</taxon>
    </lineage>
</organism>
<reference evidence="2" key="1">
    <citation type="journal article" date="2015" name="Nature">
        <title>Complex archaea that bridge the gap between prokaryotes and eukaryotes.</title>
        <authorList>
            <person name="Spang A."/>
            <person name="Saw J.H."/>
            <person name="Jorgensen S.L."/>
            <person name="Zaremba-Niedzwiedzka K."/>
            <person name="Martijn J."/>
            <person name="Lind A.E."/>
            <person name="van Eijk R."/>
            <person name="Schleper C."/>
            <person name="Guy L."/>
            <person name="Ettema T.J."/>
        </authorList>
    </citation>
    <scope>NUCLEOTIDE SEQUENCE</scope>
</reference>
<feature type="compositionally biased region" description="Basic residues" evidence="1">
    <location>
        <begin position="29"/>
        <end position="38"/>
    </location>
</feature>
<protein>
    <submittedName>
        <fullName evidence="2">Uncharacterized protein</fullName>
    </submittedName>
</protein>
<evidence type="ECO:0000313" key="2">
    <source>
        <dbReference type="EMBL" id="KKL08616.1"/>
    </source>
</evidence>
<feature type="compositionally biased region" description="Basic and acidic residues" evidence="1">
    <location>
        <begin position="13"/>
        <end position="27"/>
    </location>
</feature>
<feature type="non-terminal residue" evidence="2">
    <location>
        <position position="1"/>
    </location>
</feature>